<reference evidence="1 2" key="1">
    <citation type="submission" date="2018-05" db="EMBL/GenBank/DDBJ databases">
        <title>Polaribacter aquimarinus sp. nov., isolated from sediment in a sediment of sea.</title>
        <authorList>
            <person name="Lu D."/>
        </authorList>
    </citation>
    <scope>NUCLEOTIDE SEQUENCE [LARGE SCALE GENOMIC DNA]</scope>
    <source>
        <strain evidence="1 2">ZY113</strain>
    </source>
</reference>
<organism evidence="1 2">
    <name type="scientific">Polaribacter aquimarinus</name>
    <dbReference type="NCBI Taxonomy" id="2100726"/>
    <lineage>
        <taxon>Bacteria</taxon>
        <taxon>Pseudomonadati</taxon>
        <taxon>Bacteroidota</taxon>
        <taxon>Flavobacteriia</taxon>
        <taxon>Flavobacteriales</taxon>
        <taxon>Flavobacteriaceae</taxon>
    </lineage>
</organism>
<evidence type="ECO:0000313" key="1">
    <source>
        <dbReference type="EMBL" id="PWG06323.1"/>
    </source>
</evidence>
<evidence type="ECO:0000313" key="2">
    <source>
        <dbReference type="Proteomes" id="UP000245670"/>
    </source>
</evidence>
<gene>
    <name evidence="1" type="ORF">DIS07_00385</name>
</gene>
<dbReference type="OrthoDB" id="1005072at2"/>
<comment type="caution">
    <text evidence="1">The sequence shown here is derived from an EMBL/GenBank/DDBJ whole genome shotgun (WGS) entry which is preliminary data.</text>
</comment>
<keyword evidence="2" id="KW-1185">Reference proteome</keyword>
<dbReference type="AlphaFoldDB" id="A0A2U2JD91"/>
<proteinExistence type="predicted"/>
<dbReference type="Proteomes" id="UP000245670">
    <property type="component" value="Unassembled WGS sequence"/>
</dbReference>
<dbReference type="RefSeq" id="WP_109403239.1">
    <property type="nucleotide sequence ID" value="NZ_QFFG01000001.1"/>
</dbReference>
<dbReference type="Pfam" id="PF11013">
    <property type="entry name" value="DUF2851"/>
    <property type="match status" value="1"/>
</dbReference>
<dbReference type="InterPro" id="IPR021272">
    <property type="entry name" value="DUF2851"/>
</dbReference>
<dbReference type="EMBL" id="QFFG01000001">
    <property type="protein sequence ID" value="PWG06323.1"/>
    <property type="molecule type" value="Genomic_DNA"/>
</dbReference>
<accession>A0A2U2JD91</accession>
<name>A0A2U2JD91_9FLAO</name>
<protein>
    <submittedName>
        <fullName evidence="1">DUF2851 domain-containing protein</fullName>
    </submittedName>
</protein>
<sequence>MNEDFLHYVWKYQLFSIENLKTSIKEPIVVSKVGLHNNNAGPDFLNAQIHINNQHWIGNVEIHLKSSDWYLHNHEMDANYDAVILHVVWEEDATVFMKDNTPLPTLILKDYVLNSALKNYQNLFSSEQRWIPCEKEINTIDGFILENWKERLFFERLERKSTAMKLLLETNKNDFEAVLFQLLAKNFGLKVNGDAFLQLSSSFDFSILRKVRFDENKLAALLFGQAGFLEESIEEVYHQKLKAEYQYLKHKYQIEPIAKNVFSFFRMRPNNFPTIRIAQLSSLYHLHQNLFSKIIEIKDLQGFYNLFSIQVNLFWKTHYNFEKESKLSPKKLTKSFVDLLIINTILPLKFLYQKNRGGVQESDFLDLLKNIKSEKNSIITRFDTIGVKSKNSYETQSFLELKNNYCAKKRCLQCAIGKSILGR</sequence>